<reference evidence="1 2" key="1">
    <citation type="journal article" date="2022" name="bioRxiv">
        <title>The genome of the oomycete Peronosclerospora sorghi, a cosmopolitan pathogen of maize and sorghum, is inflated with dispersed pseudogenes.</title>
        <authorList>
            <person name="Fletcher K."/>
            <person name="Martin F."/>
            <person name="Isakeit T."/>
            <person name="Cavanaugh K."/>
            <person name="Magill C."/>
            <person name="Michelmore R."/>
        </authorList>
    </citation>
    <scope>NUCLEOTIDE SEQUENCE [LARGE SCALE GENOMIC DNA]</scope>
    <source>
        <strain evidence="1">P6</strain>
    </source>
</reference>
<name>A0ACC0VTF5_9STRA</name>
<proteinExistence type="predicted"/>
<comment type="caution">
    <text evidence="1">The sequence shown here is derived from an EMBL/GenBank/DDBJ whole genome shotgun (WGS) entry which is preliminary data.</text>
</comment>
<accession>A0ACC0VTF5</accession>
<keyword evidence="2" id="KW-1185">Reference proteome</keyword>
<gene>
    <name evidence="1" type="ORF">PsorP6_014611</name>
</gene>
<evidence type="ECO:0000313" key="1">
    <source>
        <dbReference type="EMBL" id="KAI9909199.1"/>
    </source>
</evidence>
<dbReference type="EMBL" id="CM047586">
    <property type="protein sequence ID" value="KAI9909199.1"/>
    <property type="molecule type" value="Genomic_DNA"/>
</dbReference>
<sequence length="155" mass="17712">MVNFLELLFLAVLLGVPCAIILLNSAVNLSLFVLHPALNAIAFLLCFPLSGNAVVKSWGCSYLNDEKRFWQRTLHIHALLACSWDSNVSHTQFTWMEIRLNPFYTKLIWIFKLPVRCFQAAVLFLQCIAVRGASLNWARICSSWLPARYPLRILC</sequence>
<dbReference type="Proteomes" id="UP001163321">
    <property type="component" value="Chromosome 7"/>
</dbReference>
<protein>
    <submittedName>
        <fullName evidence="1">Uncharacterized protein</fullName>
    </submittedName>
</protein>
<evidence type="ECO:0000313" key="2">
    <source>
        <dbReference type="Proteomes" id="UP001163321"/>
    </source>
</evidence>
<organism evidence="1 2">
    <name type="scientific">Peronosclerospora sorghi</name>
    <dbReference type="NCBI Taxonomy" id="230839"/>
    <lineage>
        <taxon>Eukaryota</taxon>
        <taxon>Sar</taxon>
        <taxon>Stramenopiles</taxon>
        <taxon>Oomycota</taxon>
        <taxon>Peronosporomycetes</taxon>
        <taxon>Peronosporales</taxon>
        <taxon>Peronosporaceae</taxon>
        <taxon>Peronosclerospora</taxon>
    </lineage>
</organism>